<keyword evidence="7 8" id="KW-0349">Heme</keyword>
<comment type="cofactor">
    <cofactor evidence="7">
        <name>heme</name>
        <dbReference type="ChEBI" id="CHEBI:30413"/>
    </cofactor>
</comment>
<dbReference type="GO" id="GO:0005506">
    <property type="term" value="F:iron ion binding"/>
    <property type="evidence" value="ECO:0007669"/>
    <property type="project" value="InterPro"/>
</dbReference>
<dbReference type="InterPro" id="IPR001128">
    <property type="entry name" value="Cyt_P450"/>
</dbReference>
<dbReference type="GO" id="GO:0016132">
    <property type="term" value="P:brassinosteroid biosynthetic process"/>
    <property type="evidence" value="ECO:0007669"/>
    <property type="project" value="TreeGrafter"/>
</dbReference>
<gene>
    <name evidence="10" type="ORF">HYC85_029796</name>
</gene>
<evidence type="ECO:0000256" key="5">
    <source>
        <dbReference type="ARBA" id="ARBA00023002"/>
    </source>
</evidence>
<evidence type="ECO:0000256" key="2">
    <source>
        <dbReference type="ARBA" id="ARBA00022692"/>
    </source>
</evidence>
<dbReference type="PROSITE" id="PS00086">
    <property type="entry name" value="CYTOCHROME_P450"/>
    <property type="match status" value="1"/>
</dbReference>
<protein>
    <submittedName>
        <fullName evidence="10">Uncharacterized protein</fullName>
    </submittedName>
</protein>
<evidence type="ECO:0000256" key="6">
    <source>
        <dbReference type="ARBA" id="ARBA00023004"/>
    </source>
</evidence>
<dbReference type="GO" id="GO:0016705">
    <property type="term" value="F:oxidoreductase activity, acting on paired donors, with incorporation or reduction of molecular oxygen"/>
    <property type="evidence" value="ECO:0007669"/>
    <property type="project" value="InterPro"/>
</dbReference>
<evidence type="ECO:0000256" key="3">
    <source>
        <dbReference type="ARBA" id="ARBA00022723"/>
    </source>
</evidence>
<keyword evidence="5 8" id="KW-0560">Oxidoreductase</keyword>
<keyword evidence="2" id="KW-0812">Transmembrane</keyword>
<comment type="caution">
    <text evidence="10">The sequence shown here is derived from an EMBL/GenBank/DDBJ whole genome shotgun (WGS) entry which is preliminary data.</text>
</comment>
<evidence type="ECO:0000256" key="4">
    <source>
        <dbReference type="ARBA" id="ARBA00022989"/>
    </source>
</evidence>
<dbReference type="EMBL" id="JACBKZ010000014">
    <property type="protein sequence ID" value="KAF5933625.1"/>
    <property type="molecule type" value="Genomic_DNA"/>
</dbReference>
<dbReference type="GO" id="GO:0004497">
    <property type="term" value="F:monooxygenase activity"/>
    <property type="evidence" value="ECO:0007669"/>
    <property type="project" value="UniProtKB-KW"/>
</dbReference>
<reference evidence="11" key="1">
    <citation type="journal article" date="2020" name="Nat. Commun.">
        <title>Genome assembly of wild tea tree DASZ reveals pedigree and selection history of tea varieties.</title>
        <authorList>
            <person name="Zhang W."/>
            <person name="Zhang Y."/>
            <person name="Qiu H."/>
            <person name="Guo Y."/>
            <person name="Wan H."/>
            <person name="Zhang X."/>
            <person name="Scossa F."/>
            <person name="Alseekh S."/>
            <person name="Zhang Q."/>
            <person name="Wang P."/>
            <person name="Xu L."/>
            <person name="Schmidt M.H."/>
            <person name="Jia X."/>
            <person name="Li D."/>
            <person name="Zhu A."/>
            <person name="Guo F."/>
            <person name="Chen W."/>
            <person name="Ni D."/>
            <person name="Usadel B."/>
            <person name="Fernie A.R."/>
            <person name="Wen W."/>
        </authorList>
    </citation>
    <scope>NUCLEOTIDE SEQUENCE [LARGE SCALE GENOMIC DNA]</scope>
    <source>
        <strain evidence="11">cv. G240</strain>
    </source>
</reference>
<sequence length="669" mass="75273">MAVSAKKNGEFITGSDVSEMKYTNKVVEETLRLANISPFLFCSGDEEVEFQGYIIPKGWKLLLWLRYNHSNSEYFMDPLCYNPDRWNKPAKPGTFQVFGGGSRSCVGNMLSRTELAIFLHHLVVGYKWELINPDAKIDYLPHPKPIDRHQAICCFLERERNGEIDKGKYGLRLSPPSWAGSPILTSGIRASLVAFRNKNSVLFETAQKSSCSKSGFEHTRSKGSRRGVQKYKADTQRRPDAPSHAPRSWRVNSSLATRHHAPLRQPARGPSPSHAPHARTKEEDEWGMARVRHAQAMQAHVSSDVSSSAPRVIHMAAPSAPSSAARSLTRGSQVSTTSARLCHVICHVSVKGGIQCYAAMVQPHEEGSSALRRRYSRRSEAYKMFWLDRSHLESVFDDPIVVSDYLEYSGHIRTILTRLDNQIQIEIDHRRPEEIRLDQMADRGRSGLVRGDQRIADMIISKVWKVLSKRHCLRRLDLVQSKEKTIHRRIDDLATSTGSGKYCGCWSYCIRVGTNVPWQQMIELMQISQASLTQGDQKPWVQALCTELHSGNLYKAVEVVLAEGLTVKHQYGRTSETEPNIRDCSTDNGRMRSLGSCSEVQKAKAGCSEISSEQGKLRMLMCQTLKFSSCSSVHHARSCTRLNEEMKILLKFGRDKISSSVCSLSPHMG</sequence>
<evidence type="ECO:0000256" key="1">
    <source>
        <dbReference type="ARBA" id="ARBA00004167"/>
    </source>
</evidence>
<feature type="region of interest" description="Disordered" evidence="9">
    <location>
        <begin position="212"/>
        <end position="283"/>
    </location>
</feature>
<dbReference type="GO" id="GO:0016020">
    <property type="term" value="C:membrane"/>
    <property type="evidence" value="ECO:0007669"/>
    <property type="project" value="UniProtKB-SubCell"/>
</dbReference>
<evidence type="ECO:0000313" key="11">
    <source>
        <dbReference type="Proteomes" id="UP000593564"/>
    </source>
</evidence>
<proteinExistence type="inferred from homology"/>
<dbReference type="InterPro" id="IPR036396">
    <property type="entry name" value="Cyt_P450_sf"/>
</dbReference>
<organism evidence="10 11">
    <name type="scientific">Camellia sinensis</name>
    <name type="common">Tea plant</name>
    <name type="synonym">Thea sinensis</name>
    <dbReference type="NCBI Taxonomy" id="4442"/>
    <lineage>
        <taxon>Eukaryota</taxon>
        <taxon>Viridiplantae</taxon>
        <taxon>Streptophyta</taxon>
        <taxon>Embryophyta</taxon>
        <taxon>Tracheophyta</taxon>
        <taxon>Spermatophyta</taxon>
        <taxon>Magnoliopsida</taxon>
        <taxon>eudicotyledons</taxon>
        <taxon>Gunneridae</taxon>
        <taxon>Pentapetalae</taxon>
        <taxon>asterids</taxon>
        <taxon>Ericales</taxon>
        <taxon>Theaceae</taxon>
        <taxon>Camellia</taxon>
    </lineage>
</organism>
<dbReference type="Gene3D" id="1.10.630.10">
    <property type="entry name" value="Cytochrome P450"/>
    <property type="match status" value="1"/>
</dbReference>
<dbReference type="GO" id="GO:0010268">
    <property type="term" value="P:brassinosteroid homeostasis"/>
    <property type="evidence" value="ECO:0007669"/>
    <property type="project" value="TreeGrafter"/>
</dbReference>
<dbReference type="GO" id="GO:0016125">
    <property type="term" value="P:sterol metabolic process"/>
    <property type="evidence" value="ECO:0007669"/>
    <property type="project" value="TreeGrafter"/>
</dbReference>
<keyword evidence="6 7" id="KW-0408">Iron</keyword>
<reference evidence="10 11" key="2">
    <citation type="submission" date="2020-07" db="EMBL/GenBank/DDBJ databases">
        <title>Genome assembly of wild tea tree DASZ reveals pedigree and selection history of tea varieties.</title>
        <authorList>
            <person name="Zhang W."/>
        </authorList>
    </citation>
    <scope>NUCLEOTIDE SEQUENCE [LARGE SCALE GENOMIC DNA]</scope>
    <source>
        <strain evidence="11">cv. G240</strain>
        <tissue evidence="10">Leaf</tissue>
    </source>
</reference>
<feature type="compositionally biased region" description="Basic and acidic residues" evidence="9">
    <location>
        <begin position="231"/>
        <end position="241"/>
    </location>
</feature>
<comment type="subcellular location">
    <subcellularLocation>
        <location evidence="1">Membrane</location>
        <topology evidence="1">Single-pass membrane protein</topology>
    </subcellularLocation>
</comment>
<evidence type="ECO:0000256" key="9">
    <source>
        <dbReference type="SAM" id="MobiDB-lite"/>
    </source>
</evidence>
<dbReference type="SUPFAM" id="SSF48264">
    <property type="entry name" value="Cytochrome P450"/>
    <property type="match status" value="1"/>
</dbReference>
<accession>A0A7J7FZQ6</accession>
<evidence type="ECO:0000256" key="8">
    <source>
        <dbReference type="RuleBase" id="RU000461"/>
    </source>
</evidence>
<feature type="binding site" description="axial binding residue" evidence="7">
    <location>
        <position position="105"/>
    </location>
    <ligand>
        <name>heme</name>
        <dbReference type="ChEBI" id="CHEBI:30413"/>
    </ligand>
    <ligandPart>
        <name>Fe</name>
        <dbReference type="ChEBI" id="CHEBI:18248"/>
    </ligandPart>
</feature>
<keyword evidence="8" id="KW-0503">Monooxygenase</keyword>
<dbReference type="PANTHER" id="PTHR24286:SF12">
    <property type="entry name" value="CYTOCHROME P450 FAMILY PROTEIN, EXPRESSED"/>
    <property type="match status" value="1"/>
</dbReference>
<keyword evidence="4" id="KW-0472">Membrane</keyword>
<keyword evidence="3 7" id="KW-0479">Metal-binding</keyword>
<dbReference type="InterPro" id="IPR002401">
    <property type="entry name" value="Cyt_P450_E_grp-I"/>
</dbReference>
<dbReference type="Proteomes" id="UP000593564">
    <property type="component" value="Unassembled WGS sequence"/>
</dbReference>
<evidence type="ECO:0000256" key="7">
    <source>
        <dbReference type="PIRSR" id="PIRSR602401-1"/>
    </source>
</evidence>
<dbReference type="PRINTS" id="PR00463">
    <property type="entry name" value="EP450I"/>
</dbReference>
<keyword evidence="11" id="KW-1185">Reference proteome</keyword>
<name>A0A7J7FZQ6_CAMSI</name>
<comment type="similarity">
    <text evidence="8">Belongs to the cytochrome P450 family.</text>
</comment>
<dbReference type="AlphaFoldDB" id="A0A7J7FZQ6"/>
<dbReference type="PANTHER" id="PTHR24286">
    <property type="entry name" value="CYTOCHROME P450 26"/>
    <property type="match status" value="1"/>
</dbReference>
<dbReference type="GO" id="GO:0020037">
    <property type="term" value="F:heme binding"/>
    <property type="evidence" value="ECO:0007669"/>
    <property type="project" value="InterPro"/>
</dbReference>
<dbReference type="Pfam" id="PF00067">
    <property type="entry name" value="p450"/>
    <property type="match status" value="1"/>
</dbReference>
<dbReference type="InterPro" id="IPR017972">
    <property type="entry name" value="Cyt_P450_CS"/>
</dbReference>
<keyword evidence="4" id="KW-1133">Transmembrane helix</keyword>
<evidence type="ECO:0000313" key="10">
    <source>
        <dbReference type="EMBL" id="KAF5933625.1"/>
    </source>
</evidence>